<feature type="region of interest" description="Disordered" evidence="5">
    <location>
        <begin position="313"/>
        <end position="590"/>
    </location>
</feature>
<feature type="region of interest" description="Disordered" evidence="5">
    <location>
        <begin position="623"/>
        <end position="664"/>
    </location>
</feature>
<feature type="compositionally biased region" description="Basic and acidic residues" evidence="5">
    <location>
        <begin position="921"/>
        <end position="941"/>
    </location>
</feature>
<dbReference type="PANTHER" id="PTHR21685:SF0">
    <property type="entry name" value="PHOSTENSIN"/>
    <property type="match status" value="1"/>
</dbReference>
<keyword evidence="2" id="KW-0963">Cytoplasm</keyword>
<feature type="region of interest" description="Disordered" evidence="5">
    <location>
        <begin position="872"/>
        <end position="991"/>
    </location>
</feature>
<feature type="region of interest" description="Disordered" evidence="5">
    <location>
        <begin position="122"/>
        <end position="220"/>
    </location>
</feature>
<feature type="compositionally biased region" description="Low complexity" evidence="5">
    <location>
        <begin position="1343"/>
        <end position="1353"/>
    </location>
</feature>
<proteinExistence type="predicted"/>
<evidence type="ECO:0000256" key="1">
    <source>
        <dbReference type="ARBA" id="ARBA00004496"/>
    </source>
</evidence>
<keyword evidence="9" id="KW-1185">Reference proteome</keyword>
<dbReference type="InterPro" id="IPR026671">
    <property type="entry name" value="PPP1R18/Tprn"/>
</dbReference>
<feature type="compositionally biased region" description="Low complexity" evidence="5">
    <location>
        <begin position="1368"/>
        <end position="1393"/>
    </location>
</feature>
<dbReference type="EMBL" id="JADWDJ010000020">
    <property type="protein sequence ID" value="KAG5265059.1"/>
    <property type="molecule type" value="Genomic_DNA"/>
</dbReference>
<feature type="compositionally biased region" description="Basic and acidic residues" evidence="5">
    <location>
        <begin position="240"/>
        <end position="263"/>
    </location>
</feature>
<organism evidence="8 9">
    <name type="scientific">Alosa alosa</name>
    <name type="common">allis shad</name>
    <dbReference type="NCBI Taxonomy" id="278164"/>
    <lineage>
        <taxon>Eukaryota</taxon>
        <taxon>Metazoa</taxon>
        <taxon>Chordata</taxon>
        <taxon>Craniata</taxon>
        <taxon>Vertebrata</taxon>
        <taxon>Euteleostomi</taxon>
        <taxon>Actinopterygii</taxon>
        <taxon>Neopterygii</taxon>
        <taxon>Teleostei</taxon>
        <taxon>Clupei</taxon>
        <taxon>Clupeiformes</taxon>
        <taxon>Clupeoidei</taxon>
        <taxon>Clupeidae</taxon>
        <taxon>Alosa</taxon>
    </lineage>
</organism>
<feature type="compositionally biased region" description="Basic and acidic residues" evidence="5">
    <location>
        <begin position="1188"/>
        <end position="1200"/>
    </location>
</feature>
<dbReference type="InterPro" id="IPR025907">
    <property type="entry name" value="Phostensin/Taperin_PP1-bd_dom"/>
</dbReference>
<name>A0AAV6FRE7_9TELE</name>
<gene>
    <name evidence="8" type="ORF">AALO_G00260990</name>
</gene>
<feature type="compositionally biased region" description="Basic and acidic residues" evidence="5">
    <location>
        <begin position="134"/>
        <end position="217"/>
    </location>
</feature>
<keyword evidence="4" id="KW-0009">Actin-binding</keyword>
<feature type="compositionally biased region" description="Pro residues" evidence="5">
    <location>
        <begin position="1326"/>
        <end position="1342"/>
    </location>
</feature>
<dbReference type="Pfam" id="PF13914">
    <property type="entry name" value="Phostensin"/>
    <property type="match status" value="1"/>
</dbReference>
<reference evidence="8" key="1">
    <citation type="submission" date="2020-10" db="EMBL/GenBank/DDBJ databases">
        <title>Chromosome-scale genome assembly of the Allis shad, Alosa alosa.</title>
        <authorList>
            <person name="Margot Z."/>
            <person name="Christophe K."/>
            <person name="Cabau C."/>
            <person name="Louis A."/>
            <person name="Berthelot C."/>
            <person name="Parey E."/>
            <person name="Roest Crollius H."/>
            <person name="Montfort J."/>
            <person name="Robinson-Rechavi M."/>
            <person name="Bucao C."/>
            <person name="Bouchez O."/>
            <person name="Gislard M."/>
            <person name="Lluch J."/>
            <person name="Milhes M."/>
            <person name="Lampietro C."/>
            <person name="Lopez Roques C."/>
            <person name="Donnadieu C."/>
            <person name="Braasch I."/>
            <person name="Desvignes T."/>
            <person name="Postlethwait J."/>
            <person name="Bobe J."/>
            <person name="Guiguen Y."/>
        </authorList>
    </citation>
    <scope>NUCLEOTIDE SEQUENCE</scope>
    <source>
        <strain evidence="8">M-15738</strain>
        <tissue evidence="8">Blood</tissue>
    </source>
</reference>
<dbReference type="InterPro" id="IPR025903">
    <property type="entry name" value="Phostensin/Taperin_N_dom"/>
</dbReference>
<feature type="region of interest" description="Disordered" evidence="5">
    <location>
        <begin position="1229"/>
        <end position="1411"/>
    </location>
</feature>
<dbReference type="GO" id="GO:0005737">
    <property type="term" value="C:cytoplasm"/>
    <property type="evidence" value="ECO:0007669"/>
    <property type="project" value="UniProtKB-SubCell"/>
</dbReference>
<feature type="region of interest" description="Disordered" evidence="5">
    <location>
        <begin position="1079"/>
        <end position="1128"/>
    </location>
</feature>
<dbReference type="PANTHER" id="PTHR21685">
    <property type="entry name" value="TON-B BOX DOMAIN"/>
    <property type="match status" value="1"/>
</dbReference>
<feature type="compositionally biased region" description="Acidic residues" evidence="5">
    <location>
        <begin position="1099"/>
        <end position="1109"/>
    </location>
</feature>
<sequence>MSVSSLPEWKQLLLERKRREEEERERREREEEDRLASMPAWKRGIIQRRRAKQEGGGGERDREREREGGYQAVDSGDAESYILTQTGGEMTITLEPERTQYDLLPIKAFGRVSMENIGPIRQNPFIKSQSGWRKNRELEKGVDVQDKGTDAERGGSRGHDKEMVRGREIDIKIERQRDRSEGRERDRSVGRESGKDRSGERDRDNVRITKEGQKDTDTTLFPLVPGLRTIKAENIIIIEKDRRGSEREDKMIEKVVERERERQEEEEEKEEEGSGGGERGEKKGMRMDLREFLAGGGSVTEIRATEVLIIKPAGVDDRATGVKMATRGGEGRVDQWEVEGQEVPGRDPRSSCEDMAEGERERPREAARAPDQERGREKASVKEPGVWPRPQAQAAVQREERDVSAGPSSSSSSSDSSGLVERGSRVSQLLSKFGEHRKPPSRSKSSDCFVRLSRERDRSGKGGSGDDLSGGEEGQEDEAERGAMRGVPKRSFSFSDRVITAKENGLAEGGHLDRMAVERTFSDRRTGERPERGTKPKVLLRWRHADKQAKPAAEADVKTERQSETDREVKGPENDMTTGEKTNSPKEGPAGLVVKMTQDEGFTVASVRNTEGIAFARKVSIRHEGKARATEKETKRNENASDRASEMLAERLTETNITEREMERDRMIEREKEWERQIELQIEEKKQSSVWRVEAESKPPQCICVHSTENAVYAPRSPSRVMSAATELSNVPRSPTVKEADAGGRSDWESTESEDPPLTQTVLSQHTEELISKIGRVRDKKSDRENRRRTQTCVYADSDTTGGEDMQNADIHSPEDEAVVDSSVKSPYDGYSGRVYKEEQPVLKSPKRCISVGLSPVPDEIQIPRTVFFGVDMAPDRPRARIPSTDGPEGGGSGRGGGEVAGKGVERRESWKAGRPLTRVESLREKIRQRELEKQRAREAGAVDGESEDLDAAEKDTCKERWRDAAQERASEERRKMGWEMEGEGERETTTAAVDEWRQEELLPLTASPFDVTQELSVSRASPQLPVPLSLSQPFAAAEEQDDRSLYIAGTLIAYSDRAEDIEVEELTQHVVDLTAEQVCRHGDTDRPQGVRGVGDERGEGDELPDEDYLPPSQTSSPASSLSLSPPLPHSLAAMSRIYNLKTVGSRTGLCERPVEVLAHKPLPHEDYRPFRPKLTPEPTPCHQQEVQVDRPSKVEHPWESSDEPLSVLSVQRQVEQLRLREQEVRRQMVQTERSTFGEKEIKAPQGQQREETHQQQQQQLRPVDGQTRDVTSPAGPRTPPPTFRAQPRLNQSKTFSGPSPENARKYPERPTAPVPPSSPASLSPSPSPTHTPSPSASPSPPLISIRSASSAPRGKRGTTITITPRKPAGAAAALPASPSTSTSTSASASKPAGQTKTPAPNGTGEGGKKRYPTAEEILVIGGYQNLEKSCLVKSRGTANKGGKVCFDEAQLERVCEYPSENSMLATFPPSPLLGSDPGREERGKGQEEEEEEEEERGGGGGISKNVGSGVGRVLRVDESCRR</sequence>
<comment type="subcellular location">
    <subcellularLocation>
        <location evidence="1">Cytoplasm</location>
    </subcellularLocation>
</comment>
<feature type="compositionally biased region" description="Basic and acidic residues" evidence="5">
    <location>
        <begin position="952"/>
        <end position="991"/>
    </location>
</feature>
<evidence type="ECO:0008006" key="10">
    <source>
        <dbReference type="Google" id="ProtNLM"/>
    </source>
</evidence>
<keyword evidence="3" id="KW-0597">Phosphoprotein</keyword>
<accession>A0AAV6FRE7</accession>
<evidence type="ECO:0000256" key="2">
    <source>
        <dbReference type="ARBA" id="ARBA00022490"/>
    </source>
</evidence>
<protein>
    <recommendedName>
        <fullName evidence="10">Phostensin</fullName>
    </recommendedName>
</protein>
<evidence type="ECO:0000259" key="7">
    <source>
        <dbReference type="Pfam" id="PF13916"/>
    </source>
</evidence>
<feature type="region of interest" description="Disordered" evidence="5">
    <location>
        <begin position="1165"/>
        <end position="1204"/>
    </location>
</feature>
<feature type="compositionally biased region" description="Low complexity" evidence="5">
    <location>
        <begin position="1110"/>
        <end position="1128"/>
    </location>
</feature>
<evidence type="ECO:0000256" key="3">
    <source>
        <dbReference type="ARBA" id="ARBA00022553"/>
    </source>
</evidence>
<evidence type="ECO:0000313" key="8">
    <source>
        <dbReference type="EMBL" id="KAG5265059.1"/>
    </source>
</evidence>
<feature type="region of interest" description="Disordered" evidence="5">
    <location>
        <begin position="17"/>
        <end position="79"/>
    </location>
</feature>
<feature type="compositionally biased region" description="Basic and acidic residues" evidence="5">
    <location>
        <begin position="766"/>
        <end position="788"/>
    </location>
</feature>
<feature type="compositionally biased region" description="Basic and acidic residues" evidence="5">
    <location>
        <begin position="1079"/>
        <end position="1098"/>
    </location>
</feature>
<dbReference type="Proteomes" id="UP000823561">
    <property type="component" value="Chromosome 20"/>
</dbReference>
<feature type="compositionally biased region" description="Basic and acidic residues" evidence="5">
    <location>
        <begin position="17"/>
        <end position="35"/>
    </location>
</feature>
<feature type="compositionally biased region" description="Polar residues" evidence="5">
    <location>
        <begin position="1289"/>
        <end position="1300"/>
    </location>
</feature>
<feature type="region of interest" description="Disordered" evidence="5">
    <location>
        <begin position="1462"/>
        <end position="1523"/>
    </location>
</feature>
<evidence type="ECO:0000256" key="4">
    <source>
        <dbReference type="ARBA" id="ARBA00023203"/>
    </source>
</evidence>
<feature type="compositionally biased region" description="Basic and acidic residues" evidence="5">
    <location>
        <begin position="736"/>
        <end position="748"/>
    </location>
</feature>
<evidence type="ECO:0000313" key="9">
    <source>
        <dbReference type="Proteomes" id="UP000823561"/>
    </source>
</evidence>
<feature type="region of interest" description="Disordered" evidence="5">
    <location>
        <begin position="240"/>
        <end position="286"/>
    </location>
</feature>
<dbReference type="Pfam" id="PF13916">
    <property type="entry name" value="Phostensin_N"/>
    <property type="match status" value="1"/>
</dbReference>
<feature type="compositionally biased region" description="Basic and acidic residues" evidence="5">
    <location>
        <begin position="1236"/>
        <end position="1254"/>
    </location>
</feature>
<dbReference type="GO" id="GO:0003779">
    <property type="term" value="F:actin binding"/>
    <property type="evidence" value="ECO:0007669"/>
    <property type="project" value="UniProtKB-KW"/>
</dbReference>
<feature type="compositionally biased region" description="Basic and acidic residues" evidence="5">
    <location>
        <begin position="1478"/>
        <end position="1487"/>
    </location>
</feature>
<feature type="compositionally biased region" description="Basic and acidic residues" evidence="5">
    <location>
        <begin position="510"/>
        <end position="534"/>
    </location>
</feature>
<feature type="compositionally biased region" description="Acidic residues" evidence="5">
    <location>
        <begin position="264"/>
        <end position="273"/>
    </location>
</feature>
<feature type="compositionally biased region" description="Basic and acidic residues" evidence="5">
    <location>
        <begin position="344"/>
        <end position="381"/>
    </location>
</feature>
<feature type="region of interest" description="Disordered" evidence="5">
    <location>
        <begin position="723"/>
        <end position="832"/>
    </location>
</feature>
<comment type="caution">
    <text evidence="8">The sequence shown here is derived from an EMBL/GenBank/DDBJ whole genome shotgun (WGS) entry which is preliminary data.</text>
</comment>
<feature type="compositionally biased region" description="Basic and acidic residues" evidence="5">
    <location>
        <begin position="57"/>
        <end position="68"/>
    </location>
</feature>
<feature type="compositionally biased region" description="Basic and acidic residues" evidence="5">
    <location>
        <begin position="543"/>
        <end position="573"/>
    </location>
</feature>
<dbReference type="GO" id="GO:0019902">
    <property type="term" value="F:phosphatase binding"/>
    <property type="evidence" value="ECO:0007669"/>
    <property type="project" value="InterPro"/>
</dbReference>
<evidence type="ECO:0000256" key="5">
    <source>
        <dbReference type="SAM" id="MobiDB-lite"/>
    </source>
</evidence>
<feature type="domain" description="Phostensin/Taperin PP1-binding" evidence="6">
    <location>
        <begin position="1352"/>
        <end position="1465"/>
    </location>
</feature>
<evidence type="ECO:0000259" key="6">
    <source>
        <dbReference type="Pfam" id="PF13914"/>
    </source>
</evidence>
<feature type="compositionally biased region" description="Acidic residues" evidence="5">
    <location>
        <begin position="469"/>
        <end position="479"/>
    </location>
</feature>
<feature type="compositionally biased region" description="Low complexity" evidence="5">
    <location>
        <begin position="408"/>
        <end position="417"/>
    </location>
</feature>
<feature type="domain" description="Phostensin/Taperin N-terminal" evidence="7">
    <location>
        <begin position="31"/>
        <end position="86"/>
    </location>
</feature>
<feature type="compositionally biased region" description="Gly residues" evidence="5">
    <location>
        <begin position="888"/>
        <end position="901"/>
    </location>
</feature>